<proteinExistence type="predicted"/>
<protein>
    <submittedName>
        <fullName evidence="2">Uncharacterized protein</fullName>
    </submittedName>
</protein>
<keyword evidence="3" id="KW-1185">Reference proteome</keyword>
<name>A0A4Y5TYF6_9CAUD</name>
<dbReference type="Proteomes" id="UP000316128">
    <property type="component" value="Segment"/>
</dbReference>
<keyword evidence="1" id="KW-0175">Coiled coil</keyword>
<dbReference type="EMBL" id="MK804893">
    <property type="protein sequence ID" value="QDB74045.1"/>
    <property type="molecule type" value="Genomic_DNA"/>
</dbReference>
<evidence type="ECO:0000313" key="2">
    <source>
        <dbReference type="EMBL" id="QDB74045.1"/>
    </source>
</evidence>
<feature type="coiled-coil region" evidence="1">
    <location>
        <begin position="26"/>
        <end position="56"/>
    </location>
</feature>
<organism evidence="2 3">
    <name type="scientific">Aeromonas phage 2L372D</name>
    <dbReference type="NCBI Taxonomy" id="2588097"/>
    <lineage>
        <taxon>Viruses</taxon>
        <taxon>Duplodnaviria</taxon>
        <taxon>Heunggongvirae</taxon>
        <taxon>Uroviricota</taxon>
        <taxon>Caudoviricetes</taxon>
        <taxon>Plateaulakevirus</taxon>
        <taxon>Plateaulakevirus pv2L372D</taxon>
    </lineage>
</organism>
<evidence type="ECO:0000313" key="3">
    <source>
        <dbReference type="Proteomes" id="UP000316128"/>
    </source>
</evidence>
<accession>A0A4Y5TYF6</accession>
<sequence>MNKLNNFELHEEAMNLSVISTGYKIAKMYLQEKQELEELKEKYENLNQMFEDYLAAHKVIQAELERLQMQKSIDTTKSQSELGC</sequence>
<evidence type="ECO:0000256" key="1">
    <source>
        <dbReference type="SAM" id="Coils"/>
    </source>
</evidence>
<reference evidence="2 3" key="1">
    <citation type="submission" date="2019-04" db="EMBL/GenBank/DDBJ databases">
        <title>Nine Novel Phages from a Plateau Lake in Southwest China Provide Insights into Aeromonas Phage Diversity.</title>
        <authorList>
            <person name="Xiao W."/>
            <person name="Bai M."/>
            <person name="Wang Y."/>
            <person name="Cui X."/>
        </authorList>
    </citation>
    <scope>NUCLEOTIDE SEQUENCE [LARGE SCALE GENOMIC DNA]</scope>
</reference>
<gene>
    <name evidence="2" type="ORF">2L372D_131</name>
</gene>